<feature type="transmembrane region" description="Helical" evidence="1">
    <location>
        <begin position="36"/>
        <end position="56"/>
    </location>
</feature>
<keyword evidence="1" id="KW-1133">Transmembrane helix</keyword>
<proteinExistence type="predicted"/>
<accession>A0A8J3K5Q4</accession>
<dbReference type="Pfam" id="PF01471">
    <property type="entry name" value="PG_binding_1"/>
    <property type="match status" value="1"/>
</dbReference>
<keyword evidence="4" id="KW-1185">Reference proteome</keyword>
<dbReference type="Gene3D" id="1.10.101.10">
    <property type="entry name" value="PGBD-like superfamily/PGBD"/>
    <property type="match status" value="1"/>
</dbReference>
<feature type="domain" description="Peptidoglycan binding-like" evidence="2">
    <location>
        <begin position="97"/>
        <end position="158"/>
    </location>
</feature>
<dbReference type="EMBL" id="BONG01000059">
    <property type="protein sequence ID" value="GIF93263.1"/>
    <property type="molecule type" value="Genomic_DNA"/>
</dbReference>
<protein>
    <recommendedName>
        <fullName evidence="2">Peptidoglycan binding-like domain-containing protein</fullName>
    </recommendedName>
</protein>
<dbReference type="SUPFAM" id="SSF47090">
    <property type="entry name" value="PGBD-like"/>
    <property type="match status" value="1"/>
</dbReference>
<keyword evidence="1" id="KW-0812">Transmembrane</keyword>
<dbReference type="Proteomes" id="UP000619293">
    <property type="component" value="Unassembled WGS sequence"/>
</dbReference>
<dbReference type="InterPro" id="IPR036365">
    <property type="entry name" value="PGBD-like_sf"/>
</dbReference>
<gene>
    <name evidence="3" type="ORF">Cch02nite_67070</name>
</gene>
<evidence type="ECO:0000313" key="4">
    <source>
        <dbReference type="Proteomes" id="UP000619293"/>
    </source>
</evidence>
<organism evidence="3 4">
    <name type="scientific">Catellatospora chokoriensis</name>
    <dbReference type="NCBI Taxonomy" id="310353"/>
    <lineage>
        <taxon>Bacteria</taxon>
        <taxon>Bacillati</taxon>
        <taxon>Actinomycetota</taxon>
        <taxon>Actinomycetes</taxon>
        <taxon>Micromonosporales</taxon>
        <taxon>Micromonosporaceae</taxon>
        <taxon>Catellatospora</taxon>
    </lineage>
</organism>
<comment type="caution">
    <text evidence="3">The sequence shown here is derived from an EMBL/GenBank/DDBJ whole genome shotgun (WGS) entry which is preliminary data.</text>
</comment>
<dbReference type="InterPro" id="IPR036366">
    <property type="entry name" value="PGBDSf"/>
</dbReference>
<evidence type="ECO:0000259" key="2">
    <source>
        <dbReference type="Pfam" id="PF01471"/>
    </source>
</evidence>
<dbReference type="RefSeq" id="WP_191838354.1">
    <property type="nucleotide sequence ID" value="NZ_BAAALB010000003.1"/>
</dbReference>
<sequence length="179" mass="19743">MLKSRVGRWLAVAHRQRVRDTIQADRAAVRPGVRKTFRMALVLVMATTGIGVLGVASPASAANVCTTYYKGYYDLDGVRVNDRWPAYLPCNLKQGNTGDGVKVLQYLLACNDLWTLPDGRKVARDGSFGPITKEGVRLMQINLGVSADGEYGPITADAVMRRGHYPVFNGEGWWFYACN</sequence>
<evidence type="ECO:0000256" key="1">
    <source>
        <dbReference type="SAM" id="Phobius"/>
    </source>
</evidence>
<name>A0A8J3K5Q4_9ACTN</name>
<keyword evidence="1" id="KW-0472">Membrane</keyword>
<dbReference type="InterPro" id="IPR002477">
    <property type="entry name" value="Peptidoglycan-bd-like"/>
</dbReference>
<reference evidence="3 4" key="1">
    <citation type="submission" date="2021-01" db="EMBL/GenBank/DDBJ databases">
        <title>Whole genome shotgun sequence of Catellatospora chokoriensis NBRC 107358.</title>
        <authorList>
            <person name="Komaki H."/>
            <person name="Tamura T."/>
        </authorList>
    </citation>
    <scope>NUCLEOTIDE SEQUENCE [LARGE SCALE GENOMIC DNA]</scope>
    <source>
        <strain evidence="3 4">NBRC 107358</strain>
    </source>
</reference>
<evidence type="ECO:0000313" key="3">
    <source>
        <dbReference type="EMBL" id="GIF93263.1"/>
    </source>
</evidence>
<dbReference type="AlphaFoldDB" id="A0A8J3K5Q4"/>